<gene>
    <name evidence="3" type="ORF">M406DRAFT_75454</name>
</gene>
<dbReference type="InterPro" id="IPR055496">
    <property type="entry name" value="DUF7068"/>
</dbReference>
<dbReference type="AlphaFoldDB" id="A0A9P4XSJ5"/>
<dbReference type="InterPro" id="IPR011989">
    <property type="entry name" value="ARM-like"/>
</dbReference>
<dbReference type="Proteomes" id="UP000803844">
    <property type="component" value="Unassembled WGS sequence"/>
</dbReference>
<dbReference type="RefSeq" id="XP_040771082.1">
    <property type="nucleotide sequence ID" value="XM_040925847.1"/>
</dbReference>
<dbReference type="SUPFAM" id="SSF52540">
    <property type="entry name" value="P-loop containing nucleoside triphosphate hydrolases"/>
    <property type="match status" value="1"/>
</dbReference>
<dbReference type="Gene3D" id="3.40.50.300">
    <property type="entry name" value="P-loop containing nucleotide triphosphate hydrolases"/>
    <property type="match status" value="1"/>
</dbReference>
<protein>
    <recommendedName>
        <fullName evidence="2">AAA+ ATPase domain-containing protein</fullName>
    </recommendedName>
</protein>
<evidence type="ECO:0000259" key="2">
    <source>
        <dbReference type="SMART" id="SM00382"/>
    </source>
</evidence>
<organism evidence="3 4">
    <name type="scientific">Cryphonectria parasitica (strain ATCC 38755 / EP155)</name>
    <dbReference type="NCBI Taxonomy" id="660469"/>
    <lineage>
        <taxon>Eukaryota</taxon>
        <taxon>Fungi</taxon>
        <taxon>Dikarya</taxon>
        <taxon>Ascomycota</taxon>
        <taxon>Pezizomycotina</taxon>
        <taxon>Sordariomycetes</taxon>
        <taxon>Sordariomycetidae</taxon>
        <taxon>Diaporthales</taxon>
        <taxon>Cryphonectriaceae</taxon>
        <taxon>Cryphonectria-Endothia species complex</taxon>
        <taxon>Cryphonectria</taxon>
    </lineage>
</organism>
<evidence type="ECO:0000313" key="4">
    <source>
        <dbReference type="Proteomes" id="UP000803844"/>
    </source>
</evidence>
<dbReference type="Gene3D" id="1.25.10.10">
    <property type="entry name" value="Leucine-rich Repeat Variant"/>
    <property type="match status" value="1"/>
</dbReference>
<accession>A0A9P4XSJ5</accession>
<dbReference type="InterPro" id="IPR016024">
    <property type="entry name" value="ARM-type_fold"/>
</dbReference>
<dbReference type="PANTHER" id="PTHR46844">
    <property type="entry name" value="SLR5058 PROTEIN"/>
    <property type="match status" value="1"/>
</dbReference>
<reference evidence="3" key="1">
    <citation type="journal article" date="2020" name="Phytopathology">
        <title>Genome sequence of the chestnut blight fungus Cryphonectria parasitica EP155: A fundamental resource for an archetypical invasive plant pathogen.</title>
        <authorList>
            <person name="Crouch J.A."/>
            <person name="Dawe A."/>
            <person name="Aerts A."/>
            <person name="Barry K."/>
            <person name="Churchill A.C.L."/>
            <person name="Grimwood J."/>
            <person name="Hillman B."/>
            <person name="Milgroom M.G."/>
            <person name="Pangilinan J."/>
            <person name="Smith M."/>
            <person name="Salamov A."/>
            <person name="Schmutz J."/>
            <person name="Yadav J."/>
            <person name="Grigoriev I.V."/>
            <person name="Nuss D."/>
        </authorList>
    </citation>
    <scope>NUCLEOTIDE SEQUENCE</scope>
    <source>
        <strain evidence="3">EP155</strain>
    </source>
</reference>
<keyword evidence="4" id="KW-1185">Reference proteome</keyword>
<dbReference type="OrthoDB" id="427518at2759"/>
<evidence type="ECO:0000313" key="3">
    <source>
        <dbReference type="EMBL" id="KAF3760103.1"/>
    </source>
</evidence>
<feature type="compositionally biased region" description="Basic and acidic residues" evidence="1">
    <location>
        <begin position="177"/>
        <end position="192"/>
    </location>
</feature>
<sequence>MPRGHHLDEGSLMIATHEYYSIKEATQGIIFLAMPFRGTSFQGVAIWAEPGLNAWALIRGRKVTKLLSNDISLGARLVRYPLVDATSGTLDFVENPLALHRKHGLMNKFRGGCDDYDYVSVARQIESVLQRIRDDNADTWIRKHHYTEDKLRIERLSGKPLSMEQCYINLAIVKQPDENAENSKERSTKGSEGDAAPHSSPFSLHARLKIEMPDKKSLIELPTLFASRQGPDGHTKPPRRILIRGRAGVGKTTLCKKIVHDFLSTDRWKALFNRGHRDGRRLAKGLWNAVHNEATNRRGTLFLLDSLDEISELLNPFSAASSFLIQLLNSPNVIITTRPHAIALAGLKDPDLELETIGFLPDQVGQYLEKTLADPQRTKVKSFLQNHQLVQDLVRIPIQLDALCFTWIEDFESETNLDTMTAIYQAIELKLWKEDIVQLGRKSKGQSIAGSQIQSLDRSIIKPYIEDEILFLEALAFTELHDDVIQFDSAHINRIIRNLGLKEFLPDQILPSLSFLRTSDPSSEFRNQNFHFLHLTYQEYFAARYFVQQWTGGKPLKLSREKITTREFLRKYKYTARYDILWRFVSGLLDAKEKADEFFHAINEELRDLLGPMHQRLVMYCLNEVSADDKSAFAQHRKDLESQILQWCLFELRNIGTSYLLHDISLSDDLLRAVAQRLGDEDSGIKQAAIDILGRQSSLSDDMLYASAQQLRDKDSDVRQAVINMLGRQSLLSDDMLKAVAQRLRDEDLDVRQAAVHLFISQPALSWNILKPHMENFYIEVLRRSFSEHLWWYAKHETSVIWVDFQEILWDGWGGNGEVYQKVLSISEDYRRMVLGS</sequence>
<name>A0A9P4XSJ5_CRYP1</name>
<dbReference type="PANTHER" id="PTHR46844:SF1">
    <property type="entry name" value="SLR5058 PROTEIN"/>
    <property type="match status" value="1"/>
</dbReference>
<dbReference type="SUPFAM" id="SSF48371">
    <property type="entry name" value="ARM repeat"/>
    <property type="match status" value="1"/>
</dbReference>
<feature type="region of interest" description="Disordered" evidence="1">
    <location>
        <begin position="177"/>
        <end position="203"/>
    </location>
</feature>
<dbReference type="InterPro" id="IPR027417">
    <property type="entry name" value="P-loop_NTPase"/>
</dbReference>
<dbReference type="Pfam" id="PF13646">
    <property type="entry name" value="HEAT_2"/>
    <property type="match status" value="1"/>
</dbReference>
<dbReference type="GeneID" id="63842976"/>
<comment type="caution">
    <text evidence="3">The sequence shown here is derived from an EMBL/GenBank/DDBJ whole genome shotgun (WGS) entry which is preliminary data.</text>
</comment>
<evidence type="ECO:0000256" key="1">
    <source>
        <dbReference type="SAM" id="MobiDB-lite"/>
    </source>
</evidence>
<dbReference type="SMART" id="SM00382">
    <property type="entry name" value="AAA"/>
    <property type="match status" value="1"/>
</dbReference>
<proteinExistence type="predicted"/>
<dbReference type="EMBL" id="MU032354">
    <property type="protein sequence ID" value="KAF3760103.1"/>
    <property type="molecule type" value="Genomic_DNA"/>
</dbReference>
<dbReference type="Pfam" id="PF23238">
    <property type="entry name" value="DUF7068"/>
    <property type="match status" value="1"/>
</dbReference>
<dbReference type="InterPro" id="IPR003593">
    <property type="entry name" value="AAA+_ATPase"/>
</dbReference>
<feature type="domain" description="AAA+ ATPase" evidence="2">
    <location>
        <begin position="237"/>
        <end position="358"/>
    </location>
</feature>